<dbReference type="RefSeq" id="WP_249303874.1">
    <property type="nucleotide sequence ID" value="NZ_JACRSW010000015.1"/>
</dbReference>
<keyword evidence="3" id="KW-0732">Signal</keyword>
<dbReference type="NCBIfam" id="TIGR02543">
    <property type="entry name" value="List_Bact_rpt"/>
    <property type="match status" value="1"/>
</dbReference>
<dbReference type="InterPro" id="IPR042229">
    <property type="entry name" value="Listeria/Bacterioides_rpt_sf"/>
</dbReference>
<organism evidence="4 5">
    <name type="scientific">Jutongia hominis</name>
    <dbReference type="NCBI Taxonomy" id="2763664"/>
    <lineage>
        <taxon>Bacteria</taxon>
        <taxon>Bacillati</taxon>
        <taxon>Bacillota</taxon>
        <taxon>Clostridia</taxon>
        <taxon>Lachnospirales</taxon>
        <taxon>Lachnospiraceae</taxon>
        <taxon>Jutongia</taxon>
    </lineage>
</organism>
<feature type="compositionally biased region" description="Basic residues" evidence="2">
    <location>
        <begin position="519"/>
        <end position="530"/>
    </location>
</feature>
<evidence type="ECO:0000313" key="5">
    <source>
        <dbReference type="Proteomes" id="UP000637513"/>
    </source>
</evidence>
<dbReference type="PANTHER" id="PTHR46528">
    <property type="entry name" value="PROTEIN SON"/>
    <property type="match status" value="1"/>
</dbReference>
<feature type="compositionally biased region" description="Low complexity" evidence="2">
    <location>
        <begin position="531"/>
        <end position="540"/>
    </location>
</feature>
<comment type="subcellular location">
    <subcellularLocation>
        <location evidence="1">Cell envelope</location>
    </subcellularLocation>
</comment>
<dbReference type="InterPro" id="IPR013783">
    <property type="entry name" value="Ig-like_fold"/>
</dbReference>
<feature type="signal peptide" evidence="3">
    <location>
        <begin position="1"/>
        <end position="29"/>
    </location>
</feature>
<dbReference type="EMBL" id="JACRSW010000015">
    <property type="protein sequence ID" value="MBC8557013.1"/>
    <property type="molecule type" value="Genomic_DNA"/>
</dbReference>
<sequence length="540" mass="59941">MMNRKKWITWVIIWSCVISMLLGNANVSAQETHPSFPFTVSDAQSMVYSQLYSVAMTATSGALYTFDTSATEADYQLKFFVNAGTSFHAQIYDASGVCRLDRIFTNAQYARFSLTQSTTYYLYINGEIGTAGEVLLSKVADDFGDTMQSAFAMSFNQEYAVSTEIANDEDYLCFTPNGDDASYVLCIEPIIGTTAQYEVWAAGQRIDPYCGTIGTGKIAFELSMRAGQSYYLKITSTQQGHQVIVSVLKNIRNYEVRYHLNGGNNVSGNRTVFAATDSWKLQNPTRQGYTFGGWYLTPKMTGRVYNMSGAGRKSVDLYAKWNAVRITKGSTVKVQKKKKSMKISFGKIAGASRYRLQVSTNAKYQKAKTYTLKTTSKSISRNTKSNYYIRVCGYNIDSTGTKIYGGYSTTKKVTADKTKKKSTKKASKKKSRSKKKKTSKKKSSSKKKKASKKKSSSKKKKASKKKSSSKKKKASKKKSSSKKKKASKKTSAKRSIAKKTSKKTASKKKSTAKKTSSANKKKANTKKSVSKKTNSISKKK</sequence>
<reference evidence="4 5" key="1">
    <citation type="submission" date="2020-08" db="EMBL/GenBank/DDBJ databases">
        <title>Genome public.</title>
        <authorList>
            <person name="Liu C."/>
            <person name="Sun Q."/>
        </authorList>
    </citation>
    <scope>NUCLEOTIDE SEQUENCE [LARGE SCALE GENOMIC DNA]</scope>
    <source>
        <strain evidence="4 5">BX3</strain>
    </source>
</reference>
<evidence type="ECO:0000256" key="2">
    <source>
        <dbReference type="SAM" id="MobiDB-lite"/>
    </source>
</evidence>
<feature type="region of interest" description="Disordered" evidence="2">
    <location>
        <begin position="414"/>
        <end position="540"/>
    </location>
</feature>
<keyword evidence="5" id="KW-1185">Reference proteome</keyword>
<feature type="compositionally biased region" description="Basic residues" evidence="2">
    <location>
        <begin position="418"/>
        <end position="512"/>
    </location>
</feature>
<name>A0ABR7MT77_9FIRM</name>
<dbReference type="Pfam" id="PF09479">
    <property type="entry name" value="Flg_new"/>
    <property type="match status" value="1"/>
</dbReference>
<dbReference type="Proteomes" id="UP000637513">
    <property type="component" value="Unassembled WGS sequence"/>
</dbReference>
<dbReference type="PANTHER" id="PTHR46528:SF1">
    <property type="entry name" value="PROTEIN SON"/>
    <property type="match status" value="1"/>
</dbReference>
<dbReference type="Gene3D" id="2.60.40.10">
    <property type="entry name" value="Immunoglobulins"/>
    <property type="match status" value="1"/>
</dbReference>
<protein>
    <submittedName>
        <fullName evidence="4">InlB B-repeat-containing protein</fullName>
    </submittedName>
</protein>
<dbReference type="InterPro" id="IPR013378">
    <property type="entry name" value="InlB-like_B-rpt"/>
</dbReference>
<dbReference type="Gene3D" id="2.60.40.4270">
    <property type="entry name" value="Listeria-Bacteroides repeat domain"/>
    <property type="match status" value="1"/>
</dbReference>
<gene>
    <name evidence="4" type="ORF">H8700_04745</name>
</gene>
<evidence type="ECO:0000313" key="4">
    <source>
        <dbReference type="EMBL" id="MBC8557013.1"/>
    </source>
</evidence>
<comment type="caution">
    <text evidence="4">The sequence shown here is derived from an EMBL/GenBank/DDBJ whole genome shotgun (WGS) entry which is preliminary data.</text>
</comment>
<evidence type="ECO:0000256" key="1">
    <source>
        <dbReference type="ARBA" id="ARBA00004196"/>
    </source>
</evidence>
<feature type="chain" id="PRO_5047130419" evidence="3">
    <location>
        <begin position="30"/>
        <end position="540"/>
    </location>
</feature>
<proteinExistence type="predicted"/>
<evidence type="ECO:0000256" key="3">
    <source>
        <dbReference type="SAM" id="SignalP"/>
    </source>
</evidence>
<dbReference type="InterPro" id="IPR032922">
    <property type="entry name" value="SON"/>
</dbReference>
<accession>A0ABR7MT77</accession>